<feature type="binding site" evidence="18">
    <location>
        <begin position="140"/>
        <end position="144"/>
    </location>
    <ligand>
        <name>D-ribulose 5-phosphate</name>
        <dbReference type="ChEBI" id="CHEBI:58121"/>
    </ligand>
</feature>
<evidence type="ECO:0000256" key="2">
    <source>
        <dbReference type="ARBA" id="ARBA00001936"/>
    </source>
</evidence>
<evidence type="ECO:0000256" key="1">
    <source>
        <dbReference type="ARBA" id="ARBA00000141"/>
    </source>
</evidence>
<evidence type="ECO:0000256" key="5">
    <source>
        <dbReference type="ARBA" id="ARBA00004904"/>
    </source>
</evidence>
<dbReference type="GO" id="GO:0009231">
    <property type="term" value="P:riboflavin biosynthetic process"/>
    <property type="evidence" value="ECO:0007669"/>
    <property type="project" value="UniProtKB-UniRule"/>
</dbReference>
<evidence type="ECO:0000256" key="9">
    <source>
        <dbReference type="ARBA" id="ARBA00022741"/>
    </source>
</evidence>
<dbReference type="EMBL" id="CYZV01000010">
    <property type="protein sequence ID" value="CUN99358.1"/>
    <property type="molecule type" value="Genomic_DNA"/>
</dbReference>
<proteinExistence type="inferred from homology"/>
<evidence type="ECO:0000256" key="4">
    <source>
        <dbReference type="ARBA" id="ARBA00004853"/>
    </source>
</evidence>
<feature type="binding site" evidence="18">
    <location>
        <begin position="28"/>
        <end position="29"/>
    </location>
    <ligand>
        <name>D-ribulose 5-phosphate</name>
        <dbReference type="ChEBI" id="CHEBI:58121"/>
    </ligand>
</feature>
<evidence type="ECO:0000256" key="17">
    <source>
        <dbReference type="ARBA" id="ARBA00049295"/>
    </source>
</evidence>
<feature type="binding site" evidence="18">
    <location>
        <position position="164"/>
    </location>
    <ligand>
        <name>D-ribulose 5-phosphate</name>
        <dbReference type="ChEBI" id="CHEBI:58121"/>
    </ligand>
</feature>
<dbReference type="InterPro" id="IPR017945">
    <property type="entry name" value="DHBP_synth_RibB-like_a/b_dom"/>
</dbReference>
<dbReference type="GO" id="GO:0003935">
    <property type="term" value="F:GTP cyclohydrolase II activity"/>
    <property type="evidence" value="ECO:0007669"/>
    <property type="project" value="UniProtKB-UniRule"/>
</dbReference>
<evidence type="ECO:0000256" key="10">
    <source>
        <dbReference type="ARBA" id="ARBA00022801"/>
    </source>
</evidence>
<reference evidence="20 21" key="1">
    <citation type="submission" date="2015-09" db="EMBL/GenBank/DDBJ databases">
        <authorList>
            <consortium name="Pathogen Informatics"/>
        </authorList>
    </citation>
    <scope>NUCLEOTIDE SEQUENCE [LARGE SCALE GENOMIC DNA]</scope>
    <source>
        <strain evidence="20 21">2789STDY5834855</strain>
    </source>
</reference>
<feature type="binding site" evidence="18">
    <location>
        <position position="29"/>
    </location>
    <ligand>
        <name>Mg(2+)</name>
        <dbReference type="ChEBI" id="CHEBI:18420"/>
        <label>2</label>
    </ligand>
</feature>
<dbReference type="PANTHER" id="PTHR21327">
    <property type="entry name" value="GTP CYCLOHYDROLASE II-RELATED"/>
    <property type="match status" value="1"/>
</dbReference>
<evidence type="ECO:0000256" key="18">
    <source>
        <dbReference type="HAMAP-Rule" id="MF_01283"/>
    </source>
</evidence>
<comment type="function">
    <text evidence="3 18">Catalyzes the conversion of D-ribulose 5-phosphate to formate and 3,4-dihydroxy-2-butanone 4-phosphate.</text>
</comment>
<dbReference type="GO" id="GO:0008686">
    <property type="term" value="F:3,4-dihydroxy-2-butanone-4-phosphate synthase activity"/>
    <property type="evidence" value="ECO:0007669"/>
    <property type="project" value="UniProtKB-UniRule"/>
</dbReference>
<evidence type="ECO:0000256" key="3">
    <source>
        <dbReference type="ARBA" id="ARBA00002284"/>
    </source>
</evidence>
<feature type="binding site" evidence="18">
    <location>
        <position position="320"/>
    </location>
    <ligand>
        <name>GTP</name>
        <dbReference type="ChEBI" id="CHEBI:37565"/>
    </ligand>
</feature>
<dbReference type="FunFam" id="3.90.870.10:FF:000001">
    <property type="entry name" value="Riboflavin biosynthesis protein RibBA"/>
    <property type="match status" value="1"/>
</dbReference>
<evidence type="ECO:0000256" key="11">
    <source>
        <dbReference type="ARBA" id="ARBA00022833"/>
    </source>
</evidence>
<evidence type="ECO:0000313" key="21">
    <source>
        <dbReference type="Proteomes" id="UP000095558"/>
    </source>
</evidence>
<dbReference type="PANTHER" id="PTHR21327:SF18">
    <property type="entry name" value="3,4-DIHYDROXY-2-BUTANONE 4-PHOSPHATE SYNTHASE"/>
    <property type="match status" value="1"/>
</dbReference>
<dbReference type="AlphaFoldDB" id="A0A174BIA8"/>
<dbReference type="InterPro" id="IPR000926">
    <property type="entry name" value="RibA"/>
</dbReference>
<feature type="site" description="Essential for DHBP synthase activity" evidence="18">
    <location>
        <position position="164"/>
    </location>
</feature>
<evidence type="ECO:0000256" key="7">
    <source>
        <dbReference type="ARBA" id="ARBA00022619"/>
    </source>
</evidence>
<comment type="function">
    <text evidence="18">Catalyzes the conversion of GTP to 2,5-diamino-6-ribosylamino-4(3H)-pyrimidinone 5'-phosphate (DARP), formate and pyrophosphate.</text>
</comment>
<dbReference type="Pfam" id="PF00925">
    <property type="entry name" value="GTP_cyclohydro2"/>
    <property type="match status" value="1"/>
</dbReference>
<keyword evidence="11 18" id="KW-0862">Zinc</keyword>
<comment type="similarity">
    <text evidence="6 18">In the N-terminal section; belongs to the DHBP synthase family.</text>
</comment>
<feature type="region of interest" description="GTP cyclohydrolase II" evidence="18">
    <location>
        <begin position="205"/>
        <end position="400"/>
    </location>
</feature>
<comment type="pathway">
    <text evidence="4 18">Cofactor biosynthesis; riboflavin biosynthesis; 5-amino-6-(D-ribitylamino)uracil from GTP: step 1/4.</text>
</comment>
<feature type="binding site" evidence="18">
    <location>
        <position position="273"/>
    </location>
    <ligand>
        <name>Zn(2+)</name>
        <dbReference type="ChEBI" id="CHEBI:29105"/>
        <note>catalytic</note>
    </ligand>
</feature>
<feature type="region of interest" description="DHBP synthase" evidence="18">
    <location>
        <begin position="1"/>
        <end position="204"/>
    </location>
</feature>
<feature type="domain" description="GTP cyclohydrolase II" evidence="19">
    <location>
        <begin position="210"/>
        <end position="376"/>
    </location>
</feature>
<dbReference type="EC" id="4.1.99.12" evidence="18"/>
<keyword evidence="14 18" id="KW-0464">Manganese</keyword>
<dbReference type="HAMAP" id="MF_00180">
    <property type="entry name" value="RibB"/>
    <property type="match status" value="1"/>
</dbReference>
<dbReference type="Pfam" id="PF00926">
    <property type="entry name" value="DHBP_synthase"/>
    <property type="match status" value="1"/>
</dbReference>
<dbReference type="EC" id="3.5.4.25" evidence="18"/>
<dbReference type="GO" id="GO:0030145">
    <property type="term" value="F:manganese ion binding"/>
    <property type="evidence" value="ECO:0007669"/>
    <property type="project" value="UniProtKB-UniRule"/>
</dbReference>
<gene>
    <name evidence="18 20" type="primary">ribBA</name>
    <name evidence="20" type="ORF">ERS852470_01193</name>
</gene>
<evidence type="ECO:0000256" key="16">
    <source>
        <dbReference type="ARBA" id="ARBA00023268"/>
    </source>
</evidence>
<dbReference type="NCBIfam" id="NF006803">
    <property type="entry name" value="PRK09311.1"/>
    <property type="match status" value="1"/>
</dbReference>
<dbReference type="InterPro" id="IPR016299">
    <property type="entry name" value="Riboflavin_synth_RibBA"/>
</dbReference>
<dbReference type="GO" id="GO:0008270">
    <property type="term" value="F:zinc ion binding"/>
    <property type="evidence" value="ECO:0007669"/>
    <property type="project" value="UniProtKB-UniRule"/>
</dbReference>
<dbReference type="InterPro" id="IPR032677">
    <property type="entry name" value="GTP_cyclohydro_II"/>
</dbReference>
<feature type="binding site" evidence="18">
    <location>
        <position position="360"/>
    </location>
    <ligand>
        <name>GTP</name>
        <dbReference type="ChEBI" id="CHEBI:37565"/>
    </ligand>
</feature>
<dbReference type="Proteomes" id="UP000095558">
    <property type="component" value="Unassembled WGS sequence"/>
</dbReference>
<evidence type="ECO:0000256" key="6">
    <source>
        <dbReference type="ARBA" id="ARBA00005520"/>
    </source>
</evidence>
<dbReference type="NCBIfam" id="NF001591">
    <property type="entry name" value="PRK00393.1"/>
    <property type="match status" value="1"/>
</dbReference>
<dbReference type="InterPro" id="IPR036144">
    <property type="entry name" value="RibA-like_sf"/>
</dbReference>
<comment type="catalytic activity">
    <reaction evidence="17 18">
        <text>GTP + 4 H2O = 2,5-diamino-6-hydroxy-4-(5-phosphoribosylamino)-pyrimidine + formate + 2 phosphate + 3 H(+)</text>
        <dbReference type="Rhea" id="RHEA:23704"/>
        <dbReference type="ChEBI" id="CHEBI:15377"/>
        <dbReference type="ChEBI" id="CHEBI:15378"/>
        <dbReference type="ChEBI" id="CHEBI:15740"/>
        <dbReference type="ChEBI" id="CHEBI:37565"/>
        <dbReference type="ChEBI" id="CHEBI:43474"/>
        <dbReference type="ChEBI" id="CHEBI:58614"/>
        <dbReference type="EC" id="3.5.4.25"/>
    </reaction>
</comment>
<dbReference type="RefSeq" id="WP_055275912.1">
    <property type="nucleotide sequence ID" value="NZ_CYZV01000010.1"/>
</dbReference>
<evidence type="ECO:0000256" key="12">
    <source>
        <dbReference type="ARBA" id="ARBA00022842"/>
    </source>
</evidence>
<dbReference type="GO" id="GO:0005829">
    <property type="term" value="C:cytosol"/>
    <property type="evidence" value="ECO:0007669"/>
    <property type="project" value="TreeGrafter"/>
</dbReference>
<feature type="binding site" evidence="18">
    <location>
        <position position="260"/>
    </location>
    <ligand>
        <name>Zn(2+)</name>
        <dbReference type="ChEBI" id="CHEBI:29105"/>
        <note>catalytic</note>
    </ligand>
</feature>
<dbReference type="InterPro" id="IPR000422">
    <property type="entry name" value="DHBP_synthase_RibB"/>
</dbReference>
<name>A0A174BIA8_9CLOT</name>
<feature type="active site" description="Proton acceptor; for GTP cyclohydrolase activity" evidence="18">
    <location>
        <position position="332"/>
    </location>
</feature>
<dbReference type="Gene3D" id="3.90.870.10">
    <property type="entry name" value="DHBP synthase"/>
    <property type="match status" value="1"/>
</dbReference>
<keyword evidence="8 18" id="KW-0479">Metal-binding</keyword>
<dbReference type="OrthoDB" id="9793111at2"/>
<comment type="cofactor">
    <cofactor evidence="18">
        <name>Mg(2+)</name>
        <dbReference type="ChEBI" id="CHEBI:18420"/>
    </cofactor>
    <cofactor evidence="18">
        <name>Mn(2+)</name>
        <dbReference type="ChEBI" id="CHEBI:29035"/>
    </cofactor>
    <text evidence="18">Binds 2 divalent metal cations per subunit. Magnesium or manganese.</text>
</comment>
<protein>
    <recommendedName>
        <fullName evidence="18">Riboflavin biosynthesis protein RibBA</fullName>
    </recommendedName>
    <domain>
        <recommendedName>
            <fullName evidence="18">3,4-dihydroxy-2-butanone 4-phosphate synthase</fullName>
            <shortName evidence="18">DHBP synthase</shortName>
            <ecNumber evidence="18">4.1.99.12</ecNumber>
        </recommendedName>
    </domain>
    <domain>
        <recommendedName>
            <fullName evidence="18">GTP cyclohydrolase-2</fullName>
            <ecNumber evidence="18">3.5.4.25</ecNumber>
        </recommendedName>
        <alternativeName>
            <fullName evidence="18">GTP cyclohydrolase II</fullName>
        </alternativeName>
    </domain>
</protein>
<sequence length="400" mass="44739">MYKFNTIEEAISDIKDGKIIIVVDNPDRENEGDLLMAAEKVTGEAINFMAKYGRGLICMPVEEERLNELKIGPMVENNTDNHETAFTVAIDHASTTTGISAFERAITIQKVLDDNTKPEDFRRPGHVFPLVAKKNGVLERNGHTEAAVDLPKLAGLKGAGVICEIMKDDGTMARTPDLVEFAKVHNLKIITIEELIKYRKEKENKEAKVERVVEIKMPTRYGDFKMYGFINKLNGEHHVALVKGDITSNNSVLIRVHSECLTGDALGSKRCDCGEQYDAAMKRIAEEGTGILLYMRQEGRGIGLINKLRAYALQDKGYDTVEANEILGFPSDMRSYDVAAAILKDLGAFKVNLMTNNPRKIDGLESHGIEIVNRVPIAMNHNEKNEFYLRTKKEKMGHMI</sequence>
<feature type="binding site" evidence="18">
    <location>
        <position position="355"/>
    </location>
    <ligand>
        <name>GTP</name>
        <dbReference type="ChEBI" id="CHEBI:37565"/>
    </ligand>
</feature>
<dbReference type="Gene3D" id="3.40.50.10990">
    <property type="entry name" value="GTP cyclohydrolase II"/>
    <property type="match status" value="1"/>
</dbReference>
<dbReference type="FunFam" id="3.40.50.10990:FF:000002">
    <property type="entry name" value="GTP cyclohydrolase-2"/>
    <property type="match status" value="1"/>
</dbReference>
<feature type="active site" description="Nucleophile; for GTP cyclohydrolase activity" evidence="18">
    <location>
        <position position="334"/>
    </location>
</feature>
<comment type="pathway">
    <text evidence="5 18">Cofactor biosynthesis; riboflavin biosynthesis; 2-hydroxy-3-oxobutyl phosphate from D-ribulose 5-phosphate: step 1/1.</text>
</comment>
<comment type="similarity">
    <text evidence="18">In the C-terminal section; belongs to the GTP cyclohydrolase II family.</text>
</comment>
<comment type="catalytic activity">
    <reaction evidence="1 18">
        <text>D-ribulose 5-phosphate = (2S)-2-hydroxy-3-oxobutyl phosphate + formate + H(+)</text>
        <dbReference type="Rhea" id="RHEA:18457"/>
        <dbReference type="ChEBI" id="CHEBI:15378"/>
        <dbReference type="ChEBI" id="CHEBI:15740"/>
        <dbReference type="ChEBI" id="CHEBI:58121"/>
        <dbReference type="ChEBI" id="CHEBI:58830"/>
        <dbReference type="EC" id="4.1.99.12"/>
    </reaction>
</comment>
<keyword evidence="16 18" id="KW-0511">Multifunctional enzyme</keyword>
<keyword evidence="13 18" id="KW-0342">GTP-binding</keyword>
<dbReference type="UniPathway" id="UPA00275">
    <property type="reaction ID" value="UER00399"/>
</dbReference>
<keyword evidence="12 18" id="KW-0460">Magnesium</keyword>
<keyword evidence="15 18" id="KW-0456">Lyase</keyword>
<dbReference type="CDD" id="cd00641">
    <property type="entry name" value="GTP_cyclohydro2"/>
    <property type="match status" value="1"/>
</dbReference>
<dbReference type="NCBIfam" id="TIGR00506">
    <property type="entry name" value="ribB"/>
    <property type="match status" value="1"/>
</dbReference>
<keyword evidence="9 18" id="KW-0547">Nucleotide-binding</keyword>
<evidence type="ECO:0000256" key="15">
    <source>
        <dbReference type="ARBA" id="ARBA00023239"/>
    </source>
</evidence>
<evidence type="ECO:0000259" key="19">
    <source>
        <dbReference type="Pfam" id="PF00925"/>
    </source>
</evidence>
<feature type="binding site" evidence="18">
    <location>
        <position position="143"/>
    </location>
    <ligand>
        <name>Mg(2+)</name>
        <dbReference type="ChEBI" id="CHEBI:18420"/>
        <label>2</label>
    </ligand>
</feature>
<dbReference type="HAMAP" id="MF_01283">
    <property type="entry name" value="RibBA"/>
    <property type="match status" value="1"/>
</dbReference>
<dbReference type="SUPFAM" id="SSF142695">
    <property type="entry name" value="RibA-like"/>
    <property type="match status" value="1"/>
</dbReference>
<evidence type="ECO:0000313" key="20">
    <source>
        <dbReference type="EMBL" id="CUN99358.1"/>
    </source>
</evidence>
<dbReference type="PIRSF" id="PIRSF001259">
    <property type="entry name" value="RibA"/>
    <property type="match status" value="1"/>
</dbReference>
<feature type="binding site" evidence="18">
    <location>
        <begin position="255"/>
        <end position="259"/>
    </location>
    <ligand>
        <name>GTP</name>
        <dbReference type="ChEBI" id="CHEBI:37565"/>
    </ligand>
</feature>
<organism evidence="20 21">
    <name type="scientific">Clostridium disporicum</name>
    <dbReference type="NCBI Taxonomy" id="84024"/>
    <lineage>
        <taxon>Bacteria</taxon>
        <taxon>Bacillati</taxon>
        <taxon>Bacillota</taxon>
        <taxon>Clostridia</taxon>
        <taxon>Eubacteriales</taxon>
        <taxon>Clostridiaceae</taxon>
        <taxon>Clostridium</taxon>
    </lineage>
</organism>
<dbReference type="HAMAP" id="MF_00179">
    <property type="entry name" value="RibA"/>
    <property type="match status" value="1"/>
</dbReference>
<feature type="binding site" evidence="18">
    <location>
        <position position="271"/>
    </location>
    <ligand>
        <name>Zn(2+)</name>
        <dbReference type="ChEBI" id="CHEBI:29105"/>
        <note>catalytic</note>
    </ligand>
</feature>
<accession>A0A174BIA8</accession>
<dbReference type="NCBIfam" id="TIGR00505">
    <property type="entry name" value="ribA"/>
    <property type="match status" value="1"/>
</dbReference>
<dbReference type="GO" id="GO:0005525">
    <property type="term" value="F:GTP binding"/>
    <property type="evidence" value="ECO:0007669"/>
    <property type="project" value="UniProtKB-KW"/>
</dbReference>
<comment type="cofactor">
    <cofactor evidence="18">
        <name>Zn(2+)</name>
        <dbReference type="ChEBI" id="CHEBI:29105"/>
    </cofactor>
    <text evidence="18">Binds 1 zinc ion per subunit.</text>
</comment>
<evidence type="ECO:0000256" key="8">
    <source>
        <dbReference type="ARBA" id="ARBA00022723"/>
    </source>
</evidence>
<evidence type="ECO:0000256" key="13">
    <source>
        <dbReference type="ARBA" id="ARBA00023134"/>
    </source>
</evidence>
<evidence type="ECO:0000256" key="14">
    <source>
        <dbReference type="ARBA" id="ARBA00023211"/>
    </source>
</evidence>
<comment type="cofactor">
    <cofactor evidence="2">
        <name>Mn(2+)</name>
        <dbReference type="ChEBI" id="CHEBI:29035"/>
    </cofactor>
</comment>
<feature type="binding site" evidence="18">
    <location>
        <position position="276"/>
    </location>
    <ligand>
        <name>GTP</name>
        <dbReference type="ChEBI" id="CHEBI:37565"/>
    </ligand>
</feature>
<keyword evidence="7 18" id="KW-0686">Riboflavin biosynthesis</keyword>
<keyword evidence="10 18" id="KW-0378">Hydrolase</keyword>
<feature type="binding site" evidence="18">
    <location>
        <position position="29"/>
    </location>
    <ligand>
        <name>Mg(2+)</name>
        <dbReference type="ChEBI" id="CHEBI:18420"/>
        <label>1</label>
    </ligand>
</feature>
<feature type="site" description="Essential for DHBP synthase activity" evidence="18">
    <location>
        <position position="126"/>
    </location>
</feature>
<dbReference type="GO" id="GO:0000287">
    <property type="term" value="F:magnesium ion binding"/>
    <property type="evidence" value="ECO:0007669"/>
    <property type="project" value="UniProtKB-UniRule"/>
</dbReference>
<feature type="binding site" evidence="18">
    <location>
        <position position="33"/>
    </location>
    <ligand>
        <name>D-ribulose 5-phosphate</name>
        <dbReference type="ChEBI" id="CHEBI:58121"/>
    </ligand>
</feature>
<dbReference type="SUPFAM" id="SSF55821">
    <property type="entry name" value="YrdC/RibB"/>
    <property type="match status" value="1"/>
</dbReference>
<feature type="binding site" evidence="18">
    <location>
        <begin position="298"/>
        <end position="300"/>
    </location>
    <ligand>
        <name>GTP</name>
        <dbReference type="ChEBI" id="CHEBI:37565"/>
    </ligand>
</feature>